<sequence length="78" mass="9287">MMNIKNRCTFLVISDTHFAIYISSRVWLKLFHPNPCMIRIIADVLYVNLCQYLYLTFNYYTTDAHKAISIFSNFKIIN</sequence>
<evidence type="ECO:0000313" key="2">
    <source>
        <dbReference type="EnsemblPlants" id="KRG95369"/>
    </source>
</evidence>
<name>K7MYF7_SOYBN</name>
<proteinExistence type="predicted"/>
<gene>
    <name evidence="1" type="ORF">GLYMA_19G146700</name>
</gene>
<dbReference type="EMBL" id="CM000852">
    <property type="protein sequence ID" value="KRG95369.1"/>
    <property type="molecule type" value="Genomic_DNA"/>
</dbReference>
<accession>K7MYF7</accession>
<evidence type="ECO:0000313" key="3">
    <source>
        <dbReference type="Proteomes" id="UP000008827"/>
    </source>
</evidence>
<dbReference type="Proteomes" id="UP000008827">
    <property type="component" value="Chromosome 19"/>
</dbReference>
<protein>
    <submittedName>
        <fullName evidence="1 2">Uncharacterized protein</fullName>
    </submittedName>
</protein>
<dbReference type="InParanoid" id="K7MYF7"/>
<dbReference type="Gramene" id="KRG95369">
    <property type="protein sequence ID" value="KRG95369"/>
    <property type="gene ID" value="GLYMA_19G146700"/>
</dbReference>
<reference evidence="2" key="2">
    <citation type="submission" date="2018-02" db="UniProtKB">
        <authorList>
            <consortium name="EnsemblPlants"/>
        </authorList>
    </citation>
    <scope>IDENTIFICATION</scope>
    <source>
        <strain evidence="2">Williams 82</strain>
    </source>
</reference>
<dbReference type="PaxDb" id="3847-GLYMA19G32860.1"/>
<reference evidence="1 2" key="1">
    <citation type="journal article" date="2010" name="Nature">
        <title>Genome sequence of the palaeopolyploid soybean.</title>
        <authorList>
            <person name="Schmutz J."/>
            <person name="Cannon S.B."/>
            <person name="Schlueter J."/>
            <person name="Ma J."/>
            <person name="Mitros T."/>
            <person name="Nelson W."/>
            <person name="Hyten D.L."/>
            <person name="Song Q."/>
            <person name="Thelen J.J."/>
            <person name="Cheng J."/>
            <person name="Xu D."/>
            <person name="Hellsten U."/>
            <person name="May G.D."/>
            <person name="Yu Y."/>
            <person name="Sakurai T."/>
            <person name="Umezawa T."/>
            <person name="Bhattacharyya M.K."/>
            <person name="Sandhu D."/>
            <person name="Valliyodan B."/>
            <person name="Lindquist E."/>
            <person name="Peto M."/>
            <person name="Grant D."/>
            <person name="Shu S."/>
            <person name="Goodstein D."/>
            <person name="Barry K."/>
            <person name="Futrell-Griggs M."/>
            <person name="Abernathy B."/>
            <person name="Du J."/>
            <person name="Tian Z."/>
            <person name="Zhu L."/>
            <person name="Gill N."/>
            <person name="Joshi T."/>
            <person name="Libault M."/>
            <person name="Sethuraman A."/>
            <person name="Zhang X.-C."/>
            <person name="Shinozaki K."/>
            <person name="Nguyen H.T."/>
            <person name="Wing R.A."/>
            <person name="Cregan P."/>
            <person name="Specht J."/>
            <person name="Grimwood J."/>
            <person name="Rokhsar D."/>
            <person name="Stacey G."/>
            <person name="Shoemaker R.C."/>
            <person name="Jackson S.A."/>
        </authorList>
    </citation>
    <scope>NUCLEOTIDE SEQUENCE [LARGE SCALE GENOMIC DNA]</scope>
    <source>
        <strain evidence="2">cv. Williams 82</strain>
        <tissue evidence="1">Callus</tissue>
    </source>
</reference>
<keyword evidence="3" id="KW-1185">Reference proteome</keyword>
<evidence type="ECO:0000313" key="1">
    <source>
        <dbReference type="EMBL" id="KRG95369.1"/>
    </source>
</evidence>
<dbReference type="EnsemblPlants" id="KRG95369">
    <property type="protein sequence ID" value="KRG95369"/>
    <property type="gene ID" value="GLYMA_19G146700"/>
</dbReference>
<dbReference type="AlphaFoldDB" id="K7MYF7"/>
<reference evidence="1" key="3">
    <citation type="submission" date="2018-07" db="EMBL/GenBank/DDBJ databases">
        <title>WGS assembly of Glycine max.</title>
        <authorList>
            <person name="Schmutz J."/>
            <person name="Cannon S."/>
            <person name="Schlueter J."/>
            <person name="Ma J."/>
            <person name="Mitros T."/>
            <person name="Nelson W."/>
            <person name="Hyten D."/>
            <person name="Song Q."/>
            <person name="Thelen J."/>
            <person name="Cheng J."/>
            <person name="Xu D."/>
            <person name="Hellsten U."/>
            <person name="May G."/>
            <person name="Yu Y."/>
            <person name="Sakurai T."/>
            <person name="Umezawa T."/>
            <person name="Bhattacharyya M."/>
            <person name="Sandhu D."/>
            <person name="Valliyodan B."/>
            <person name="Lindquist E."/>
            <person name="Peto M."/>
            <person name="Grant D."/>
            <person name="Shu S."/>
            <person name="Goodstein D."/>
            <person name="Barry K."/>
            <person name="Futrell-Griggs M."/>
            <person name="Abernathy B."/>
            <person name="Du J."/>
            <person name="Tian Z."/>
            <person name="Zhu L."/>
            <person name="Gill N."/>
            <person name="Joshi T."/>
            <person name="Libault M."/>
            <person name="Sethuraman A."/>
            <person name="Zhang X."/>
            <person name="Shinozaki K."/>
            <person name="Nguyen H."/>
            <person name="Wing R."/>
            <person name="Cregan P."/>
            <person name="Specht J."/>
            <person name="Grimwood J."/>
            <person name="Rokhsar D."/>
            <person name="Stacey G."/>
            <person name="Shoemaker R."/>
            <person name="Jackson S."/>
        </authorList>
    </citation>
    <scope>NUCLEOTIDE SEQUENCE</scope>
    <source>
        <tissue evidence="1">Callus</tissue>
    </source>
</reference>
<dbReference type="HOGENOM" id="CLU_2626866_0_0_1"/>
<organism evidence="2">
    <name type="scientific">Glycine max</name>
    <name type="common">Soybean</name>
    <name type="synonym">Glycine hispida</name>
    <dbReference type="NCBI Taxonomy" id="3847"/>
    <lineage>
        <taxon>Eukaryota</taxon>
        <taxon>Viridiplantae</taxon>
        <taxon>Streptophyta</taxon>
        <taxon>Embryophyta</taxon>
        <taxon>Tracheophyta</taxon>
        <taxon>Spermatophyta</taxon>
        <taxon>Magnoliopsida</taxon>
        <taxon>eudicotyledons</taxon>
        <taxon>Gunneridae</taxon>
        <taxon>Pentapetalae</taxon>
        <taxon>rosids</taxon>
        <taxon>fabids</taxon>
        <taxon>Fabales</taxon>
        <taxon>Fabaceae</taxon>
        <taxon>Papilionoideae</taxon>
        <taxon>50 kb inversion clade</taxon>
        <taxon>NPAAA clade</taxon>
        <taxon>indigoferoid/millettioid clade</taxon>
        <taxon>Phaseoleae</taxon>
        <taxon>Glycine</taxon>
        <taxon>Glycine subgen. Soja</taxon>
    </lineage>
</organism>